<proteinExistence type="predicted"/>
<reference evidence="2" key="1">
    <citation type="journal article" date="2019" name="Int. J. Syst. Evol. Microbiol.">
        <title>The Global Catalogue of Microorganisms (GCM) 10K type strain sequencing project: providing services to taxonomists for standard genome sequencing and annotation.</title>
        <authorList>
            <consortium name="The Broad Institute Genomics Platform"/>
            <consortium name="The Broad Institute Genome Sequencing Center for Infectious Disease"/>
            <person name="Wu L."/>
            <person name="Ma J."/>
        </authorList>
    </citation>
    <scope>NUCLEOTIDE SEQUENCE [LARGE SCALE GENOMIC DNA]</scope>
    <source>
        <strain evidence="2">JCM 18541</strain>
    </source>
</reference>
<dbReference type="InterPro" id="IPR029069">
    <property type="entry name" value="HotDog_dom_sf"/>
</dbReference>
<organism evidence="1 2">
    <name type="scientific">Rothia endophytica</name>
    <dbReference type="NCBI Taxonomy" id="1324766"/>
    <lineage>
        <taxon>Bacteria</taxon>
        <taxon>Bacillati</taxon>
        <taxon>Actinomycetota</taxon>
        <taxon>Actinomycetes</taxon>
        <taxon>Micrococcales</taxon>
        <taxon>Micrococcaceae</taxon>
        <taxon>Rothia</taxon>
    </lineage>
</organism>
<dbReference type="PANTHER" id="PTHR31793">
    <property type="entry name" value="4-HYDROXYBENZOYL-COA THIOESTERASE FAMILY MEMBER"/>
    <property type="match status" value="1"/>
</dbReference>
<dbReference type="EMBL" id="BAABKP010000004">
    <property type="protein sequence ID" value="GAA4798300.1"/>
    <property type="molecule type" value="Genomic_DNA"/>
</dbReference>
<sequence>MTTQAQSTVLTVHIPLRWGDMDAYGHVNNVTLLQILEEARIAVFGAPPSSGKGSALALIPLFSELEEGTQALVAENHIKYRAQLEYRGEPVRIEVRLTAVTPATVTVTYEVFDPVTGTHCVSGSTVLAFYHSTHQRLTRLTKEQRDLLAEYTA</sequence>
<dbReference type="RefSeq" id="WP_345446547.1">
    <property type="nucleotide sequence ID" value="NZ_BAABKP010000004.1"/>
</dbReference>
<dbReference type="InterPro" id="IPR050563">
    <property type="entry name" value="4-hydroxybenzoyl-CoA_TE"/>
</dbReference>
<protein>
    <submittedName>
        <fullName evidence="1">Thioesterase family protein</fullName>
    </submittedName>
</protein>
<comment type="caution">
    <text evidence="1">The sequence shown here is derived from an EMBL/GenBank/DDBJ whole genome shotgun (WGS) entry which is preliminary data.</text>
</comment>
<dbReference type="Proteomes" id="UP001500187">
    <property type="component" value="Unassembled WGS sequence"/>
</dbReference>
<keyword evidence="2" id="KW-1185">Reference proteome</keyword>
<dbReference type="CDD" id="cd00586">
    <property type="entry name" value="4HBT"/>
    <property type="match status" value="1"/>
</dbReference>
<gene>
    <name evidence="1" type="ORF">GCM10023352_17510</name>
</gene>
<dbReference type="Pfam" id="PF13279">
    <property type="entry name" value="4HBT_2"/>
    <property type="match status" value="1"/>
</dbReference>
<evidence type="ECO:0000313" key="1">
    <source>
        <dbReference type="EMBL" id="GAA4798300.1"/>
    </source>
</evidence>
<dbReference type="SUPFAM" id="SSF54637">
    <property type="entry name" value="Thioesterase/thiol ester dehydrase-isomerase"/>
    <property type="match status" value="1"/>
</dbReference>
<accession>A0ABP9BPA9</accession>
<dbReference type="Gene3D" id="3.10.129.10">
    <property type="entry name" value="Hotdog Thioesterase"/>
    <property type="match status" value="1"/>
</dbReference>
<evidence type="ECO:0000313" key="2">
    <source>
        <dbReference type="Proteomes" id="UP001500187"/>
    </source>
</evidence>
<name>A0ABP9BPA9_9MICC</name>
<dbReference type="PANTHER" id="PTHR31793:SF24">
    <property type="entry name" value="LONG-CHAIN ACYL-COA THIOESTERASE FADM"/>
    <property type="match status" value="1"/>
</dbReference>